<name>A0A1F4T4Q3_UNCSA</name>
<keyword evidence="1" id="KW-0732">Signal</keyword>
<proteinExistence type="predicted"/>
<dbReference type="EMBL" id="MEUG01000001">
    <property type="protein sequence ID" value="OGC27791.1"/>
    <property type="molecule type" value="Genomic_DNA"/>
</dbReference>
<feature type="signal peptide" evidence="1">
    <location>
        <begin position="1"/>
        <end position="19"/>
    </location>
</feature>
<comment type="caution">
    <text evidence="2">The sequence shown here is derived from an EMBL/GenBank/DDBJ whole genome shotgun (WGS) entry which is preliminary data.</text>
</comment>
<reference evidence="2 3" key="1">
    <citation type="journal article" date="2016" name="Nat. Commun.">
        <title>Thousands of microbial genomes shed light on interconnected biogeochemical processes in an aquifer system.</title>
        <authorList>
            <person name="Anantharaman K."/>
            <person name="Brown C.T."/>
            <person name="Hug L.A."/>
            <person name="Sharon I."/>
            <person name="Castelle C.J."/>
            <person name="Probst A.J."/>
            <person name="Thomas B.C."/>
            <person name="Singh A."/>
            <person name="Wilkins M.J."/>
            <person name="Karaoz U."/>
            <person name="Brodie E.L."/>
            <person name="Williams K.H."/>
            <person name="Hubbard S.S."/>
            <person name="Banfield J.F."/>
        </authorList>
    </citation>
    <scope>NUCLEOTIDE SEQUENCE [LARGE SCALE GENOMIC DNA]</scope>
</reference>
<evidence type="ECO:0000256" key="1">
    <source>
        <dbReference type="SAM" id="SignalP"/>
    </source>
</evidence>
<protein>
    <recommendedName>
        <fullName evidence="4">Outer membrane protein beta-barrel domain-containing protein</fullName>
    </recommendedName>
</protein>
<organism evidence="2 3">
    <name type="scientific">candidate division WOR-1 bacterium RIFOXYC12_FULL_54_18</name>
    <dbReference type="NCBI Taxonomy" id="1802584"/>
    <lineage>
        <taxon>Bacteria</taxon>
        <taxon>Bacillati</taxon>
        <taxon>Saganbacteria</taxon>
    </lineage>
</organism>
<dbReference type="Proteomes" id="UP000178602">
    <property type="component" value="Unassembled WGS sequence"/>
</dbReference>
<sequence>MKKTICFLMFLFLAQASFAAIKLHELPMASDFHLGLVTGVGTGLNFGAIFRFPLNNTMQIGAEIEPLMTDVNYSATMNAIRFGGVISYLINDEMMLNGHAGMYNLKTNQDINYVKDGTLHTFVAQTNYKGSYVAISLDYYYEPWGVKFSPKYVFNTVSDFNLQFNEIDFNITKPL</sequence>
<accession>A0A1F4T4Q3</accession>
<feature type="chain" id="PRO_5009514456" description="Outer membrane protein beta-barrel domain-containing protein" evidence="1">
    <location>
        <begin position="20"/>
        <end position="175"/>
    </location>
</feature>
<gene>
    <name evidence="2" type="ORF">A3K49_02125</name>
</gene>
<evidence type="ECO:0008006" key="4">
    <source>
        <dbReference type="Google" id="ProtNLM"/>
    </source>
</evidence>
<evidence type="ECO:0000313" key="2">
    <source>
        <dbReference type="EMBL" id="OGC27791.1"/>
    </source>
</evidence>
<dbReference type="AlphaFoldDB" id="A0A1F4T4Q3"/>
<evidence type="ECO:0000313" key="3">
    <source>
        <dbReference type="Proteomes" id="UP000178602"/>
    </source>
</evidence>